<proteinExistence type="predicted"/>
<sequence>FNTGYSRTCTYYYLTTRFFLNHNYLRCLMNLQKLVRLKSLFVATSSTSGFLAKIYSNFCFPIPSSAVSIAIKIPHFLWPFLQPKNHLISKLKISPTLSEHIYK</sequence>
<feature type="non-terminal residue" evidence="1">
    <location>
        <position position="103"/>
    </location>
</feature>
<comment type="caution">
    <text evidence="1">The sequence shown here is derived from an EMBL/GenBank/DDBJ whole genome shotgun (WGS) entry which is preliminary data.</text>
</comment>
<feature type="non-terminal residue" evidence="1">
    <location>
        <position position="1"/>
    </location>
</feature>
<dbReference type="AlphaFoldDB" id="A0AAD7ZHQ5"/>
<name>A0AAD7ZHQ5_DIPPU</name>
<keyword evidence="2" id="KW-1185">Reference proteome</keyword>
<protein>
    <submittedName>
        <fullName evidence="1">Uncharacterized protein</fullName>
    </submittedName>
</protein>
<evidence type="ECO:0000313" key="1">
    <source>
        <dbReference type="EMBL" id="KAJ9580118.1"/>
    </source>
</evidence>
<reference evidence="1" key="1">
    <citation type="journal article" date="2023" name="IScience">
        <title>Live-bearing cockroach genome reveals convergent evolutionary mechanisms linked to viviparity in insects and beyond.</title>
        <authorList>
            <person name="Fouks B."/>
            <person name="Harrison M.C."/>
            <person name="Mikhailova A.A."/>
            <person name="Marchal E."/>
            <person name="English S."/>
            <person name="Carruthers M."/>
            <person name="Jennings E.C."/>
            <person name="Chiamaka E.L."/>
            <person name="Frigard R.A."/>
            <person name="Pippel M."/>
            <person name="Attardo G.M."/>
            <person name="Benoit J.B."/>
            <person name="Bornberg-Bauer E."/>
            <person name="Tobe S.S."/>
        </authorList>
    </citation>
    <scope>NUCLEOTIDE SEQUENCE</scope>
    <source>
        <strain evidence="1">Stay&amp;Tobe</strain>
    </source>
</reference>
<gene>
    <name evidence="1" type="ORF">L9F63_004232</name>
</gene>
<reference evidence="1" key="2">
    <citation type="submission" date="2023-05" db="EMBL/GenBank/DDBJ databases">
        <authorList>
            <person name="Fouks B."/>
        </authorList>
    </citation>
    <scope>NUCLEOTIDE SEQUENCE</scope>
    <source>
        <strain evidence="1">Stay&amp;Tobe</strain>
        <tissue evidence="1">Testes</tissue>
    </source>
</reference>
<organism evidence="1 2">
    <name type="scientific">Diploptera punctata</name>
    <name type="common">Pacific beetle cockroach</name>
    <dbReference type="NCBI Taxonomy" id="6984"/>
    <lineage>
        <taxon>Eukaryota</taxon>
        <taxon>Metazoa</taxon>
        <taxon>Ecdysozoa</taxon>
        <taxon>Arthropoda</taxon>
        <taxon>Hexapoda</taxon>
        <taxon>Insecta</taxon>
        <taxon>Pterygota</taxon>
        <taxon>Neoptera</taxon>
        <taxon>Polyneoptera</taxon>
        <taxon>Dictyoptera</taxon>
        <taxon>Blattodea</taxon>
        <taxon>Blaberoidea</taxon>
        <taxon>Blaberidae</taxon>
        <taxon>Diplopterinae</taxon>
        <taxon>Diploptera</taxon>
    </lineage>
</organism>
<dbReference type="Proteomes" id="UP001233999">
    <property type="component" value="Unassembled WGS sequence"/>
</dbReference>
<accession>A0AAD7ZHQ5</accession>
<evidence type="ECO:0000313" key="2">
    <source>
        <dbReference type="Proteomes" id="UP001233999"/>
    </source>
</evidence>
<dbReference type="EMBL" id="JASPKZ010008360">
    <property type="protein sequence ID" value="KAJ9580118.1"/>
    <property type="molecule type" value="Genomic_DNA"/>
</dbReference>